<dbReference type="EMBL" id="BSNS01000007">
    <property type="protein sequence ID" value="GLQ53928.1"/>
    <property type="molecule type" value="Genomic_DNA"/>
</dbReference>
<evidence type="ECO:0000313" key="1">
    <source>
        <dbReference type="EMBL" id="GLQ53928.1"/>
    </source>
</evidence>
<reference evidence="2" key="1">
    <citation type="journal article" date="2019" name="Int. J. Syst. Evol. Microbiol.">
        <title>The Global Catalogue of Microorganisms (GCM) 10K type strain sequencing project: providing services to taxonomists for standard genome sequencing and annotation.</title>
        <authorList>
            <consortium name="The Broad Institute Genomics Platform"/>
            <consortium name="The Broad Institute Genome Sequencing Center for Infectious Disease"/>
            <person name="Wu L."/>
            <person name="Ma J."/>
        </authorList>
    </citation>
    <scope>NUCLEOTIDE SEQUENCE [LARGE SCALE GENOMIC DNA]</scope>
    <source>
        <strain evidence="2">NBRC 112416</strain>
    </source>
</reference>
<name>A0ABQ5W254_9HYPH</name>
<gene>
    <name evidence="1" type="ORF">GCM10010862_11870</name>
</gene>
<dbReference type="Proteomes" id="UP001156691">
    <property type="component" value="Unassembled WGS sequence"/>
</dbReference>
<protein>
    <recommendedName>
        <fullName evidence="3">DUF2971 domain-containing protein</fullName>
    </recommendedName>
</protein>
<proteinExistence type="predicted"/>
<dbReference type="RefSeq" id="WP_284339381.1">
    <property type="nucleotide sequence ID" value="NZ_BSNS01000007.1"/>
</dbReference>
<comment type="caution">
    <text evidence="1">The sequence shown here is derived from an EMBL/GenBank/DDBJ whole genome shotgun (WGS) entry which is preliminary data.</text>
</comment>
<accession>A0ABQ5W254</accession>
<keyword evidence="2" id="KW-1185">Reference proteome</keyword>
<evidence type="ECO:0008006" key="3">
    <source>
        <dbReference type="Google" id="ProtNLM"/>
    </source>
</evidence>
<organism evidence="1 2">
    <name type="scientific">Devosia nitrariae</name>
    <dbReference type="NCBI Taxonomy" id="2071872"/>
    <lineage>
        <taxon>Bacteria</taxon>
        <taxon>Pseudomonadati</taxon>
        <taxon>Pseudomonadota</taxon>
        <taxon>Alphaproteobacteria</taxon>
        <taxon>Hyphomicrobiales</taxon>
        <taxon>Devosiaceae</taxon>
        <taxon>Devosia</taxon>
    </lineage>
</organism>
<evidence type="ECO:0000313" key="2">
    <source>
        <dbReference type="Proteomes" id="UP001156691"/>
    </source>
</evidence>
<sequence length="218" mass="25078">MRLYYFTTSDFGLQAIRDRRLKVARIDELNDPFEFIGLALDRAGRRAFNGFKKAMNARYGMICLSSDWTHPLLWGHYADKHKGLALGFDVLDGDIFEPVKYYSKRLTPTEFGLTSLHHMTEAHMKEMLGMKFAAWSYESEHRAFCRLEDRDPVSELYFLPFTDLLTLKQVIVGARSPVTRARLSDVLGTHGTGVEAFKARPGFKEFAVVENKRKSAWK</sequence>